<dbReference type="PANTHER" id="PTHR45625">
    <property type="entry name" value="PEPTIDYL-PROLYL CIS-TRANS ISOMERASE-RELATED"/>
    <property type="match status" value="1"/>
</dbReference>
<protein>
    <recommendedName>
        <fullName evidence="1">peptidylprolyl isomerase</fullName>
        <ecNumber evidence="1">5.2.1.8</ecNumber>
    </recommendedName>
</protein>
<dbReference type="AlphaFoldDB" id="A0A1U7CV80"/>
<sequence>MWDRILRKSLFLAISQASGAGRRVAQRSKRRPILEGLEERQLMTASLAPIGDVSVPAAQGYQLTLDGSGTTSPKQTFTATSDNADIKVNVAQGQFWTINVTHLASTTAGDVTFINQPMTFQFFPGLTPNTVDRITNFTNTGYYTDTGKYFPRILSGFVAQGGSNSPTSTSSSSGTPGINTEISQQLAFNSVGQLAMANSGTAGSSDAQFFITFGPQPALNYNYTIFGQQVSGFNTLTDMSNVTVHSNGASPPEVSVPDNPVTINSATLSDSNPNGVLLIDTTSAHPGEKANITVTATDPSDGTTSTQTFVVYTPAVTGAVRQIGDVLIATPVPGTWKQLKTTTNTIEVNQVAAPTIPPSEKVQVVVNGVLDSIQPAADSLSQIVAYGSKASDKITVSNDITIPATIDGGRGGKNVVTGGGGYTLAHGWFGRSTLVAGSGYNKLIGRQGQVRFRANKATALAFTGRARGRASNGQPLKPGGTYYRFINNHLVPVLKINS</sequence>
<accession>A0A1U7CV80</accession>
<dbReference type="STRING" id="1387353.BSF38_04352"/>
<dbReference type="Proteomes" id="UP000186309">
    <property type="component" value="Chromosome"/>
</dbReference>
<dbReference type="KEGG" id="pbor:BSF38_04352"/>
<dbReference type="Pfam" id="PF00160">
    <property type="entry name" value="Pro_isomerase"/>
    <property type="match status" value="1"/>
</dbReference>
<dbReference type="InterPro" id="IPR029000">
    <property type="entry name" value="Cyclophilin-like_dom_sf"/>
</dbReference>
<dbReference type="SUPFAM" id="SSF50891">
    <property type="entry name" value="Cyclophilin-like"/>
    <property type="match status" value="1"/>
</dbReference>
<organism evidence="5 6">
    <name type="scientific">Paludisphaera borealis</name>
    <dbReference type="NCBI Taxonomy" id="1387353"/>
    <lineage>
        <taxon>Bacteria</taxon>
        <taxon>Pseudomonadati</taxon>
        <taxon>Planctomycetota</taxon>
        <taxon>Planctomycetia</taxon>
        <taxon>Isosphaerales</taxon>
        <taxon>Isosphaeraceae</taxon>
        <taxon>Paludisphaera</taxon>
    </lineage>
</organism>
<dbReference type="InterPro" id="IPR044666">
    <property type="entry name" value="Cyclophilin_A-like"/>
</dbReference>
<name>A0A1U7CV80_9BACT</name>
<dbReference type="RefSeq" id="WP_076349163.1">
    <property type="nucleotide sequence ID" value="NZ_CP019082.1"/>
</dbReference>
<dbReference type="PROSITE" id="PS50072">
    <property type="entry name" value="CSA_PPIASE_2"/>
    <property type="match status" value="1"/>
</dbReference>
<proteinExistence type="predicted"/>
<gene>
    <name evidence="5" type="primary">ppiB</name>
    <name evidence="5" type="ORF">BSF38_04352</name>
</gene>
<evidence type="ECO:0000256" key="3">
    <source>
        <dbReference type="ARBA" id="ARBA00023235"/>
    </source>
</evidence>
<keyword evidence="6" id="KW-1185">Reference proteome</keyword>
<dbReference type="EC" id="5.2.1.8" evidence="1"/>
<keyword evidence="2" id="KW-0697">Rotamase</keyword>
<dbReference type="EMBL" id="CP019082">
    <property type="protein sequence ID" value="APW62799.1"/>
    <property type="molecule type" value="Genomic_DNA"/>
</dbReference>
<evidence type="ECO:0000259" key="4">
    <source>
        <dbReference type="PROSITE" id="PS50072"/>
    </source>
</evidence>
<evidence type="ECO:0000256" key="2">
    <source>
        <dbReference type="ARBA" id="ARBA00023110"/>
    </source>
</evidence>
<evidence type="ECO:0000313" key="6">
    <source>
        <dbReference type="Proteomes" id="UP000186309"/>
    </source>
</evidence>
<dbReference type="Gene3D" id="2.40.100.10">
    <property type="entry name" value="Cyclophilin-like"/>
    <property type="match status" value="1"/>
</dbReference>
<evidence type="ECO:0000256" key="1">
    <source>
        <dbReference type="ARBA" id="ARBA00013194"/>
    </source>
</evidence>
<reference evidence="6" key="1">
    <citation type="submission" date="2016-12" db="EMBL/GenBank/DDBJ databases">
        <title>Comparative genomics of four Isosphaeraceae planctomycetes: a common pool of plasmids and glycoside hydrolase genes.</title>
        <authorList>
            <person name="Ivanova A."/>
        </authorList>
    </citation>
    <scope>NUCLEOTIDE SEQUENCE [LARGE SCALE GENOMIC DNA]</scope>
    <source>
        <strain evidence="6">PX4</strain>
    </source>
</reference>
<keyword evidence="3 5" id="KW-0413">Isomerase</keyword>
<dbReference type="InterPro" id="IPR002130">
    <property type="entry name" value="Cyclophilin-type_PPIase_dom"/>
</dbReference>
<evidence type="ECO:0000313" key="5">
    <source>
        <dbReference type="EMBL" id="APW62799.1"/>
    </source>
</evidence>
<dbReference type="GO" id="GO:0003755">
    <property type="term" value="F:peptidyl-prolyl cis-trans isomerase activity"/>
    <property type="evidence" value="ECO:0007669"/>
    <property type="project" value="UniProtKB-KW"/>
</dbReference>
<dbReference type="PANTHER" id="PTHR45625:SF4">
    <property type="entry name" value="PEPTIDYLPROLYL ISOMERASE DOMAIN AND WD REPEAT-CONTAINING PROTEIN 1"/>
    <property type="match status" value="1"/>
</dbReference>
<feature type="domain" description="PPIase cyclophilin-type" evidence="4">
    <location>
        <begin position="118"/>
        <end position="268"/>
    </location>
</feature>